<evidence type="ECO:0000313" key="4">
    <source>
        <dbReference type="RefSeq" id="XP_055891421.1"/>
    </source>
</evidence>
<dbReference type="PRINTS" id="PR00837">
    <property type="entry name" value="V5TPXLIKE"/>
</dbReference>
<gene>
    <name evidence="3 4" type="primary">LOC106062809</name>
</gene>
<dbReference type="GeneID" id="106062809"/>
<evidence type="ECO:0000313" key="3">
    <source>
        <dbReference type="RefSeq" id="XP_055891420.1"/>
    </source>
</evidence>
<dbReference type="RefSeq" id="XP_055891421.1">
    <property type="nucleotide sequence ID" value="XM_056035446.1"/>
</dbReference>
<dbReference type="InterPro" id="IPR018244">
    <property type="entry name" value="Allrgn_V5/Tpx1_CS"/>
</dbReference>
<sequence length="195" mass="20920">MVTAATAKSGFNATEVSGIVSRHNKLRADEPSTDMLNMTWNTALESNAQSHASRCNFSHSSGANRTNVGEFSYAGENLYASSGTLNVNSFVDSWYSEKSQYNYDANSCSGTCGHYTQVVWANSTAIGCGVQFCPVLASSSMKNSYFVVCQYGPGGNIAGKRPYTKASSSGLFPPNLSLTYTSLALVCFLYVKSNH</sequence>
<dbReference type="InterPro" id="IPR014044">
    <property type="entry name" value="CAP_dom"/>
</dbReference>
<dbReference type="OrthoDB" id="43654at2759"/>
<evidence type="ECO:0000259" key="1">
    <source>
        <dbReference type="SMART" id="SM00198"/>
    </source>
</evidence>
<dbReference type="SMART" id="SM00198">
    <property type="entry name" value="SCP"/>
    <property type="match status" value="1"/>
</dbReference>
<reference evidence="3 4" key="1">
    <citation type="submission" date="2025-04" db="UniProtKB">
        <authorList>
            <consortium name="RefSeq"/>
        </authorList>
    </citation>
    <scope>IDENTIFICATION</scope>
</reference>
<dbReference type="Proteomes" id="UP001165740">
    <property type="component" value="Chromosome 7"/>
</dbReference>
<dbReference type="GO" id="GO:0005576">
    <property type="term" value="C:extracellular region"/>
    <property type="evidence" value="ECO:0007669"/>
    <property type="project" value="InterPro"/>
</dbReference>
<dbReference type="Pfam" id="PF00188">
    <property type="entry name" value="CAP"/>
    <property type="match status" value="1"/>
</dbReference>
<dbReference type="AlphaFoldDB" id="A0A9W3AW28"/>
<accession>A0A9W3AW28</accession>
<evidence type="ECO:0000313" key="2">
    <source>
        <dbReference type="Proteomes" id="UP001165740"/>
    </source>
</evidence>
<dbReference type="InterPro" id="IPR001283">
    <property type="entry name" value="CRISP-related"/>
</dbReference>
<dbReference type="PROSITE" id="PS01009">
    <property type="entry name" value="CRISP_1"/>
    <property type="match status" value="1"/>
</dbReference>
<dbReference type="Gene3D" id="3.40.33.10">
    <property type="entry name" value="CAP"/>
    <property type="match status" value="1"/>
</dbReference>
<proteinExistence type="predicted"/>
<organism evidence="2 4">
    <name type="scientific">Biomphalaria glabrata</name>
    <name type="common">Bloodfluke planorb</name>
    <name type="synonym">Freshwater snail</name>
    <dbReference type="NCBI Taxonomy" id="6526"/>
    <lineage>
        <taxon>Eukaryota</taxon>
        <taxon>Metazoa</taxon>
        <taxon>Spiralia</taxon>
        <taxon>Lophotrochozoa</taxon>
        <taxon>Mollusca</taxon>
        <taxon>Gastropoda</taxon>
        <taxon>Heterobranchia</taxon>
        <taxon>Euthyneura</taxon>
        <taxon>Panpulmonata</taxon>
        <taxon>Hygrophila</taxon>
        <taxon>Lymnaeoidea</taxon>
        <taxon>Planorbidae</taxon>
        <taxon>Biomphalaria</taxon>
    </lineage>
</organism>
<dbReference type="PANTHER" id="PTHR10334">
    <property type="entry name" value="CYSTEINE-RICH SECRETORY PROTEIN-RELATED"/>
    <property type="match status" value="1"/>
</dbReference>
<name>A0A9W3AW28_BIOGL</name>
<dbReference type="SUPFAM" id="SSF55797">
    <property type="entry name" value="PR-1-like"/>
    <property type="match status" value="1"/>
</dbReference>
<dbReference type="InterPro" id="IPR035940">
    <property type="entry name" value="CAP_sf"/>
</dbReference>
<dbReference type="RefSeq" id="XP_055891420.1">
    <property type="nucleotide sequence ID" value="XM_056035445.1"/>
</dbReference>
<keyword evidence="2" id="KW-1185">Reference proteome</keyword>
<dbReference type="PROSITE" id="PS01010">
    <property type="entry name" value="CRISP_2"/>
    <property type="match status" value="1"/>
</dbReference>
<protein>
    <submittedName>
        <fullName evidence="3 4">Glioma pathogenesis-related protein 1-like</fullName>
    </submittedName>
</protein>
<feature type="domain" description="SCP" evidence="1">
    <location>
        <begin position="14"/>
        <end position="159"/>
    </location>
</feature>
<dbReference type="OMA" id="HDKCRNV"/>